<dbReference type="Pfam" id="PF00892">
    <property type="entry name" value="EamA"/>
    <property type="match status" value="1"/>
</dbReference>
<feature type="transmembrane region" description="Helical" evidence="5">
    <location>
        <begin position="112"/>
        <end position="130"/>
    </location>
</feature>
<comment type="subcellular location">
    <subcellularLocation>
        <location evidence="1">Membrane</location>
        <topology evidence="1">Multi-pass membrane protein</topology>
    </subcellularLocation>
</comment>
<feature type="transmembrane region" description="Helical" evidence="5">
    <location>
        <begin position="21"/>
        <end position="41"/>
    </location>
</feature>
<feature type="transmembrane region" description="Helical" evidence="5">
    <location>
        <begin position="142"/>
        <end position="161"/>
    </location>
</feature>
<feature type="transmembrane region" description="Helical" evidence="5">
    <location>
        <begin position="79"/>
        <end position="100"/>
    </location>
</feature>
<evidence type="ECO:0000256" key="5">
    <source>
        <dbReference type="SAM" id="Phobius"/>
    </source>
</evidence>
<feature type="transmembrane region" description="Helical" evidence="5">
    <location>
        <begin position="167"/>
        <end position="186"/>
    </location>
</feature>
<accession>A0A645D5M8</accession>
<organism evidence="7">
    <name type="scientific">bioreactor metagenome</name>
    <dbReference type="NCBI Taxonomy" id="1076179"/>
    <lineage>
        <taxon>unclassified sequences</taxon>
        <taxon>metagenomes</taxon>
        <taxon>ecological metagenomes</taxon>
    </lineage>
</organism>
<gene>
    <name evidence="7" type="ORF">SDC9_131697</name>
</gene>
<feature type="transmembrane region" description="Helical" evidence="5">
    <location>
        <begin position="47"/>
        <end position="67"/>
    </location>
</feature>
<sequence length="194" mass="21085">MALIAFAFLGERFSFRQICGLLLAFSSIIFLGMDALGLMLNSSSLQWLGNLLILTAVASEAIFLLFAKKLDNKLSGLELTAILSLLGFLMCLPLAIVDAINFSFNKLGVTDIFAILYFGAIYTDLAYICWFRGVERTSGAEASASTAIMPLSAALLSTTLFNESLSVWQIIALLTAICSILVLAMAEYRKENVQ</sequence>
<evidence type="ECO:0000313" key="7">
    <source>
        <dbReference type="EMBL" id="MPM84624.1"/>
    </source>
</evidence>
<name>A0A645D5M8_9ZZZZ</name>
<keyword evidence="2 5" id="KW-0812">Transmembrane</keyword>
<keyword evidence="4 5" id="KW-0472">Membrane</keyword>
<dbReference type="InterPro" id="IPR000620">
    <property type="entry name" value="EamA_dom"/>
</dbReference>
<dbReference type="PANTHER" id="PTHR32322:SF2">
    <property type="entry name" value="EAMA DOMAIN-CONTAINING PROTEIN"/>
    <property type="match status" value="1"/>
</dbReference>
<proteinExistence type="predicted"/>
<evidence type="ECO:0000256" key="3">
    <source>
        <dbReference type="ARBA" id="ARBA00022989"/>
    </source>
</evidence>
<dbReference type="PANTHER" id="PTHR32322">
    <property type="entry name" value="INNER MEMBRANE TRANSPORTER"/>
    <property type="match status" value="1"/>
</dbReference>
<feature type="domain" description="EamA" evidence="6">
    <location>
        <begin position="48"/>
        <end position="184"/>
    </location>
</feature>
<dbReference type="InterPro" id="IPR050638">
    <property type="entry name" value="AA-Vitamin_Transporters"/>
</dbReference>
<evidence type="ECO:0000259" key="6">
    <source>
        <dbReference type="Pfam" id="PF00892"/>
    </source>
</evidence>
<dbReference type="InterPro" id="IPR037185">
    <property type="entry name" value="EmrE-like"/>
</dbReference>
<dbReference type="SUPFAM" id="SSF103481">
    <property type="entry name" value="Multidrug resistance efflux transporter EmrE"/>
    <property type="match status" value="1"/>
</dbReference>
<dbReference type="GO" id="GO:0016020">
    <property type="term" value="C:membrane"/>
    <property type="evidence" value="ECO:0007669"/>
    <property type="project" value="UniProtKB-SubCell"/>
</dbReference>
<dbReference type="AlphaFoldDB" id="A0A645D5M8"/>
<evidence type="ECO:0000256" key="4">
    <source>
        <dbReference type="ARBA" id="ARBA00023136"/>
    </source>
</evidence>
<evidence type="ECO:0000256" key="1">
    <source>
        <dbReference type="ARBA" id="ARBA00004141"/>
    </source>
</evidence>
<reference evidence="7" key="1">
    <citation type="submission" date="2019-08" db="EMBL/GenBank/DDBJ databases">
        <authorList>
            <person name="Kucharzyk K."/>
            <person name="Murdoch R.W."/>
            <person name="Higgins S."/>
            <person name="Loffler F."/>
        </authorList>
    </citation>
    <scope>NUCLEOTIDE SEQUENCE</scope>
</reference>
<evidence type="ECO:0000256" key="2">
    <source>
        <dbReference type="ARBA" id="ARBA00022692"/>
    </source>
</evidence>
<dbReference type="EMBL" id="VSSQ01033123">
    <property type="protein sequence ID" value="MPM84624.1"/>
    <property type="molecule type" value="Genomic_DNA"/>
</dbReference>
<comment type="caution">
    <text evidence="7">The sequence shown here is derived from an EMBL/GenBank/DDBJ whole genome shotgun (WGS) entry which is preliminary data.</text>
</comment>
<keyword evidence="3 5" id="KW-1133">Transmembrane helix</keyword>
<protein>
    <recommendedName>
        <fullName evidence="6">EamA domain-containing protein</fullName>
    </recommendedName>
</protein>